<comment type="caution">
    <text evidence="7">The sequence shown here is derived from an EMBL/GenBank/DDBJ whole genome shotgun (WGS) entry which is preliminary data.</text>
</comment>
<dbReference type="GO" id="GO:0004252">
    <property type="term" value="F:serine-type endopeptidase activity"/>
    <property type="evidence" value="ECO:0007669"/>
    <property type="project" value="InterPro"/>
</dbReference>
<accession>A0A5C6F1W1</accession>
<dbReference type="GO" id="GO:0006508">
    <property type="term" value="P:proteolysis"/>
    <property type="evidence" value="ECO:0007669"/>
    <property type="project" value="UniProtKB-KW"/>
</dbReference>
<protein>
    <submittedName>
        <fullName evidence="7">Putative serine protease HhoA</fullName>
    </submittedName>
</protein>
<dbReference type="Proteomes" id="UP000317977">
    <property type="component" value="Unassembled WGS sequence"/>
</dbReference>
<dbReference type="InterPro" id="IPR036034">
    <property type="entry name" value="PDZ_sf"/>
</dbReference>
<dbReference type="PRINTS" id="PR00834">
    <property type="entry name" value="PROTEASES2C"/>
</dbReference>
<evidence type="ECO:0000256" key="1">
    <source>
        <dbReference type="ARBA" id="ARBA00010541"/>
    </source>
</evidence>
<dbReference type="InterPro" id="IPR001940">
    <property type="entry name" value="Peptidase_S1C"/>
</dbReference>
<proteinExistence type="inferred from homology"/>
<dbReference type="PANTHER" id="PTHR22939:SF129">
    <property type="entry name" value="SERINE PROTEASE HTRA2, MITOCHONDRIAL"/>
    <property type="match status" value="1"/>
</dbReference>
<dbReference type="Pfam" id="PF13180">
    <property type="entry name" value="PDZ_2"/>
    <property type="match status" value="1"/>
</dbReference>
<dbReference type="SMART" id="SM00228">
    <property type="entry name" value="PDZ"/>
    <property type="match status" value="1"/>
</dbReference>
<dbReference type="Pfam" id="PF13365">
    <property type="entry name" value="Trypsin_2"/>
    <property type="match status" value="1"/>
</dbReference>
<feature type="region of interest" description="Disordered" evidence="4">
    <location>
        <begin position="53"/>
        <end position="89"/>
    </location>
</feature>
<dbReference type="AlphaFoldDB" id="A0A5C6F1W1"/>
<dbReference type="SUPFAM" id="SSF50156">
    <property type="entry name" value="PDZ domain-like"/>
    <property type="match status" value="1"/>
</dbReference>
<dbReference type="InterPro" id="IPR009003">
    <property type="entry name" value="Peptidase_S1_PA"/>
</dbReference>
<evidence type="ECO:0000313" key="7">
    <source>
        <dbReference type="EMBL" id="TWU55348.1"/>
    </source>
</evidence>
<evidence type="ECO:0000259" key="6">
    <source>
        <dbReference type="SMART" id="SM00228"/>
    </source>
</evidence>
<keyword evidence="5" id="KW-0472">Membrane</keyword>
<sequence>MSGQDDLHQHEAAYSKAARTAATWLWIVGIVISTAGLSPAAAQTNLAPPSPVPSIGIPDAYPPGYGNQPLPSPNNEFGQPSVSPPGISSSNFNSGGTLVSVPGELQSLLSSGGVPSSVAQLRLMETQQTKVSKLADSCTVSVQIGPAQGCGVIITESGFILTAAHVAMRPNKLAMVTMSDGRTVRATTLGMNRNVDAGLMKIEPNQNGGRPWPHASLGTSKDLVAGMWCIATGHPGGYDPERSTVTRVGRILRVREGAIETDCALIGGDSGGPLFDLSGRLIAVHSRIGNDVAENLHVPIDFYGTSWDRMRQNDAWGFLPGFRPVLGVTGSPSLTRAVIEIVRTGSPAEEAGMQVGDIIEQFGDVVISDFASLKSAVADTMPGERVSVWLNRSNDRIRVSVEVGRAD</sequence>
<comment type="similarity">
    <text evidence="1">Belongs to the peptidase S1C family.</text>
</comment>
<organism evidence="7 8">
    <name type="scientific">Rubripirellula reticaptiva</name>
    <dbReference type="NCBI Taxonomy" id="2528013"/>
    <lineage>
        <taxon>Bacteria</taxon>
        <taxon>Pseudomonadati</taxon>
        <taxon>Planctomycetota</taxon>
        <taxon>Planctomycetia</taxon>
        <taxon>Pirellulales</taxon>
        <taxon>Pirellulaceae</taxon>
        <taxon>Rubripirellula</taxon>
    </lineage>
</organism>
<reference evidence="7 8" key="1">
    <citation type="submission" date="2019-02" db="EMBL/GenBank/DDBJ databases">
        <title>Deep-cultivation of Planctomycetes and their phenomic and genomic characterization uncovers novel biology.</title>
        <authorList>
            <person name="Wiegand S."/>
            <person name="Jogler M."/>
            <person name="Boedeker C."/>
            <person name="Pinto D."/>
            <person name="Vollmers J."/>
            <person name="Rivas-Marin E."/>
            <person name="Kohn T."/>
            <person name="Peeters S.H."/>
            <person name="Heuer A."/>
            <person name="Rast P."/>
            <person name="Oberbeckmann S."/>
            <person name="Bunk B."/>
            <person name="Jeske O."/>
            <person name="Meyerdierks A."/>
            <person name="Storesund J.E."/>
            <person name="Kallscheuer N."/>
            <person name="Luecker S."/>
            <person name="Lage O.M."/>
            <person name="Pohl T."/>
            <person name="Merkel B.J."/>
            <person name="Hornburger P."/>
            <person name="Mueller R.-W."/>
            <person name="Bruemmer F."/>
            <person name="Labrenz M."/>
            <person name="Spormann A.M."/>
            <person name="Op Den Camp H."/>
            <person name="Overmann J."/>
            <person name="Amann R."/>
            <person name="Jetten M.S.M."/>
            <person name="Mascher T."/>
            <person name="Medema M.H."/>
            <person name="Devos D.P."/>
            <person name="Kaster A.-K."/>
            <person name="Ovreas L."/>
            <person name="Rohde M."/>
            <person name="Galperin M.Y."/>
            <person name="Jogler C."/>
        </authorList>
    </citation>
    <scope>NUCLEOTIDE SEQUENCE [LARGE SCALE GENOMIC DNA]</scope>
    <source>
        <strain evidence="7 8">Poly59</strain>
    </source>
</reference>
<keyword evidence="8" id="KW-1185">Reference proteome</keyword>
<evidence type="ECO:0000313" key="8">
    <source>
        <dbReference type="Proteomes" id="UP000317977"/>
    </source>
</evidence>
<name>A0A5C6F1W1_9BACT</name>
<dbReference type="Gene3D" id="2.30.42.10">
    <property type="match status" value="1"/>
</dbReference>
<keyword evidence="3" id="KW-0378">Hydrolase</keyword>
<gene>
    <name evidence="7" type="primary">hhoA</name>
    <name evidence="7" type="ORF">Poly59_16460</name>
</gene>
<evidence type="ECO:0000256" key="5">
    <source>
        <dbReference type="SAM" id="Phobius"/>
    </source>
</evidence>
<feature type="transmembrane region" description="Helical" evidence="5">
    <location>
        <begin position="21"/>
        <end position="42"/>
    </location>
</feature>
<dbReference type="OrthoDB" id="248175at2"/>
<keyword evidence="2 7" id="KW-0645">Protease</keyword>
<evidence type="ECO:0000256" key="3">
    <source>
        <dbReference type="ARBA" id="ARBA00022801"/>
    </source>
</evidence>
<dbReference type="InterPro" id="IPR001478">
    <property type="entry name" value="PDZ"/>
</dbReference>
<keyword evidence="5" id="KW-1133">Transmembrane helix</keyword>
<keyword evidence="5" id="KW-0812">Transmembrane</keyword>
<feature type="domain" description="PDZ" evidence="6">
    <location>
        <begin position="324"/>
        <end position="394"/>
    </location>
</feature>
<dbReference type="Gene3D" id="2.40.10.120">
    <property type="match status" value="1"/>
</dbReference>
<dbReference type="SUPFAM" id="SSF50494">
    <property type="entry name" value="Trypsin-like serine proteases"/>
    <property type="match status" value="1"/>
</dbReference>
<feature type="compositionally biased region" description="Polar residues" evidence="4">
    <location>
        <begin position="73"/>
        <end position="89"/>
    </location>
</feature>
<evidence type="ECO:0000256" key="4">
    <source>
        <dbReference type="SAM" id="MobiDB-lite"/>
    </source>
</evidence>
<dbReference type="EMBL" id="SJPX01000002">
    <property type="protein sequence ID" value="TWU55348.1"/>
    <property type="molecule type" value="Genomic_DNA"/>
</dbReference>
<dbReference type="PANTHER" id="PTHR22939">
    <property type="entry name" value="SERINE PROTEASE FAMILY S1C HTRA-RELATED"/>
    <property type="match status" value="1"/>
</dbReference>
<evidence type="ECO:0000256" key="2">
    <source>
        <dbReference type="ARBA" id="ARBA00022670"/>
    </source>
</evidence>